<evidence type="ECO:0000313" key="3">
    <source>
        <dbReference type="Proteomes" id="UP000054166"/>
    </source>
</evidence>
<feature type="region of interest" description="Disordered" evidence="1">
    <location>
        <begin position="74"/>
        <end position="146"/>
    </location>
</feature>
<feature type="compositionally biased region" description="Low complexity" evidence="1">
    <location>
        <begin position="107"/>
        <end position="121"/>
    </location>
</feature>
<accession>A0A0C3B774</accession>
<protein>
    <submittedName>
        <fullName evidence="2">Uncharacterized protein</fullName>
    </submittedName>
</protein>
<dbReference type="EMBL" id="KN833091">
    <property type="protein sequence ID" value="KIM73157.1"/>
    <property type="molecule type" value="Genomic_DNA"/>
</dbReference>
<reference evidence="2 3" key="1">
    <citation type="submission" date="2014-04" db="EMBL/GenBank/DDBJ databases">
        <authorList>
            <consortium name="DOE Joint Genome Institute"/>
            <person name="Kuo A."/>
            <person name="Tarkka M."/>
            <person name="Buscot F."/>
            <person name="Kohler A."/>
            <person name="Nagy L.G."/>
            <person name="Floudas D."/>
            <person name="Copeland A."/>
            <person name="Barry K.W."/>
            <person name="Cichocki N."/>
            <person name="Veneault-Fourrey C."/>
            <person name="LaButti K."/>
            <person name="Lindquist E.A."/>
            <person name="Lipzen A."/>
            <person name="Lundell T."/>
            <person name="Morin E."/>
            <person name="Murat C."/>
            <person name="Sun H."/>
            <person name="Tunlid A."/>
            <person name="Henrissat B."/>
            <person name="Grigoriev I.V."/>
            <person name="Hibbett D.S."/>
            <person name="Martin F."/>
            <person name="Nordberg H.P."/>
            <person name="Cantor M.N."/>
            <person name="Hua S.X."/>
        </authorList>
    </citation>
    <scope>NUCLEOTIDE SEQUENCE [LARGE SCALE GENOMIC DNA]</scope>
    <source>
        <strain evidence="2 3">F 1598</strain>
    </source>
</reference>
<gene>
    <name evidence="2" type="ORF">PILCRDRAFT_15471</name>
</gene>
<sequence>MFLFVMDVPFTFASLPEKDWNLLVAIADATEDSREAPWYGPWYLVLRDCIFDRFCKPPFLTITYSQYPVSKDIDTYDSEDNTDADDNDTDDTQDYIRSAAPSPEAVRTPSPQTTRQTSSPQAFRGSTSEPTHTPSKFKTSRSRTKRSTRIPDFVQLLYQINVNSDGTINRPVKYQKHILLLVEIKKSSKFTTSLSFTDVFRQTDEQARHAFAISSGSDRFGVIIAIGALWLYAEYNRNHMRVSPAMSEQKDPTYIDMTPAPYESWVQRYEPFDALAGRVGYLCLETPKSKQGLLLVRQRLLEL</sequence>
<organism evidence="2 3">
    <name type="scientific">Piloderma croceum (strain F 1598)</name>
    <dbReference type="NCBI Taxonomy" id="765440"/>
    <lineage>
        <taxon>Eukaryota</taxon>
        <taxon>Fungi</taxon>
        <taxon>Dikarya</taxon>
        <taxon>Basidiomycota</taxon>
        <taxon>Agaricomycotina</taxon>
        <taxon>Agaricomycetes</taxon>
        <taxon>Agaricomycetidae</taxon>
        <taxon>Atheliales</taxon>
        <taxon>Atheliaceae</taxon>
        <taxon>Piloderma</taxon>
    </lineage>
</organism>
<reference evidence="3" key="2">
    <citation type="submission" date="2015-01" db="EMBL/GenBank/DDBJ databases">
        <title>Evolutionary Origins and Diversification of the Mycorrhizal Mutualists.</title>
        <authorList>
            <consortium name="DOE Joint Genome Institute"/>
            <consortium name="Mycorrhizal Genomics Consortium"/>
            <person name="Kohler A."/>
            <person name="Kuo A."/>
            <person name="Nagy L.G."/>
            <person name="Floudas D."/>
            <person name="Copeland A."/>
            <person name="Barry K.W."/>
            <person name="Cichocki N."/>
            <person name="Veneault-Fourrey C."/>
            <person name="LaButti K."/>
            <person name="Lindquist E.A."/>
            <person name="Lipzen A."/>
            <person name="Lundell T."/>
            <person name="Morin E."/>
            <person name="Murat C."/>
            <person name="Riley R."/>
            <person name="Ohm R."/>
            <person name="Sun H."/>
            <person name="Tunlid A."/>
            <person name="Henrissat B."/>
            <person name="Grigoriev I.V."/>
            <person name="Hibbett D.S."/>
            <person name="Martin F."/>
        </authorList>
    </citation>
    <scope>NUCLEOTIDE SEQUENCE [LARGE SCALE GENOMIC DNA]</scope>
    <source>
        <strain evidence="3">F 1598</strain>
    </source>
</reference>
<dbReference type="AlphaFoldDB" id="A0A0C3B774"/>
<dbReference type="InParanoid" id="A0A0C3B774"/>
<dbReference type="Proteomes" id="UP000054166">
    <property type="component" value="Unassembled WGS sequence"/>
</dbReference>
<evidence type="ECO:0000313" key="2">
    <source>
        <dbReference type="EMBL" id="KIM73157.1"/>
    </source>
</evidence>
<dbReference type="OrthoDB" id="3068293at2759"/>
<feature type="compositionally biased region" description="Acidic residues" evidence="1">
    <location>
        <begin position="75"/>
        <end position="93"/>
    </location>
</feature>
<proteinExistence type="predicted"/>
<name>A0A0C3B774_PILCF</name>
<keyword evidence="3" id="KW-1185">Reference proteome</keyword>
<dbReference type="HOGENOM" id="CLU_943697_0_0_1"/>
<dbReference type="STRING" id="765440.A0A0C3B774"/>
<evidence type="ECO:0000256" key="1">
    <source>
        <dbReference type="SAM" id="MobiDB-lite"/>
    </source>
</evidence>